<dbReference type="Gene3D" id="2.170.270.10">
    <property type="entry name" value="SET domain"/>
    <property type="match status" value="1"/>
</dbReference>
<dbReference type="InterPro" id="IPR046341">
    <property type="entry name" value="SET_dom_sf"/>
</dbReference>
<accession>A0AAE0C5T0</accession>
<evidence type="ECO:0000313" key="2">
    <source>
        <dbReference type="Proteomes" id="UP001190700"/>
    </source>
</evidence>
<dbReference type="EMBL" id="LGRX02028146">
    <property type="protein sequence ID" value="KAK3248384.1"/>
    <property type="molecule type" value="Genomic_DNA"/>
</dbReference>
<proteinExistence type="predicted"/>
<dbReference type="AlphaFoldDB" id="A0AAE0C5T0"/>
<evidence type="ECO:0000313" key="1">
    <source>
        <dbReference type="EMBL" id="KAK3248384.1"/>
    </source>
</evidence>
<keyword evidence="2" id="KW-1185">Reference proteome</keyword>
<sequence>MEFPVRHVEIPGRGRALVAARDIRPGETILNEPPTLIYVTDDSKGSVCAQCLRVLSGDRISESACCSCGTDIHQTRNESPRALRLLLGVLQQRRRALVQQRRSYLS</sequence>
<reference evidence="1 2" key="1">
    <citation type="journal article" date="2015" name="Genome Biol. Evol.">
        <title>Comparative Genomics of a Bacterivorous Green Alga Reveals Evolutionary Causalities and Consequences of Phago-Mixotrophic Mode of Nutrition.</title>
        <authorList>
            <person name="Burns J.A."/>
            <person name="Paasch A."/>
            <person name="Narechania A."/>
            <person name="Kim E."/>
        </authorList>
    </citation>
    <scope>NUCLEOTIDE SEQUENCE [LARGE SCALE GENOMIC DNA]</scope>
    <source>
        <strain evidence="1 2">PLY_AMNH</strain>
    </source>
</reference>
<comment type="caution">
    <text evidence="1">The sequence shown here is derived from an EMBL/GenBank/DDBJ whole genome shotgun (WGS) entry which is preliminary data.</text>
</comment>
<organism evidence="1 2">
    <name type="scientific">Cymbomonas tetramitiformis</name>
    <dbReference type="NCBI Taxonomy" id="36881"/>
    <lineage>
        <taxon>Eukaryota</taxon>
        <taxon>Viridiplantae</taxon>
        <taxon>Chlorophyta</taxon>
        <taxon>Pyramimonadophyceae</taxon>
        <taxon>Pyramimonadales</taxon>
        <taxon>Pyramimonadaceae</taxon>
        <taxon>Cymbomonas</taxon>
    </lineage>
</organism>
<dbReference type="PANTHER" id="PTHR47420">
    <property type="entry name" value="HISTONE-LYSINE N-METHYLTRANSFERASE ASHR2"/>
    <property type="match status" value="1"/>
</dbReference>
<dbReference type="PANTHER" id="PTHR47420:SF3">
    <property type="entry name" value="HISTONE-LYSINE N-METHYLTRANSFERASE ASHR2"/>
    <property type="match status" value="1"/>
</dbReference>
<gene>
    <name evidence="1" type="ORF">CYMTET_42145</name>
</gene>
<dbReference type="Proteomes" id="UP001190700">
    <property type="component" value="Unassembled WGS sequence"/>
</dbReference>
<dbReference type="InterPro" id="IPR044238">
    <property type="entry name" value="ASHR2-like"/>
</dbReference>
<name>A0AAE0C5T0_9CHLO</name>
<dbReference type="Gene3D" id="6.10.140.2220">
    <property type="match status" value="1"/>
</dbReference>
<dbReference type="SUPFAM" id="SSF82199">
    <property type="entry name" value="SET domain"/>
    <property type="match status" value="1"/>
</dbReference>
<protein>
    <submittedName>
        <fullName evidence="1">Uncharacterized protein</fullName>
    </submittedName>
</protein>